<dbReference type="CDD" id="cd09317">
    <property type="entry name" value="TDT_Mae1_like"/>
    <property type="match status" value="1"/>
</dbReference>
<reference evidence="7" key="1">
    <citation type="submission" date="2019-04" db="EMBL/GenBank/DDBJ databases">
        <title>Friends and foes A comparative genomics studyof 23 Aspergillus species from section Flavi.</title>
        <authorList>
            <consortium name="DOE Joint Genome Institute"/>
            <person name="Kjaerbolling I."/>
            <person name="Vesth T."/>
            <person name="Frisvad J.C."/>
            <person name="Nybo J.L."/>
            <person name="Theobald S."/>
            <person name="Kildgaard S."/>
            <person name="Isbrandt T."/>
            <person name="Kuo A."/>
            <person name="Sato A."/>
            <person name="Lyhne E.K."/>
            <person name="Kogle M.E."/>
            <person name="Wiebenga A."/>
            <person name="Kun R.S."/>
            <person name="Lubbers R.J."/>
            <person name="Makela M.R."/>
            <person name="Barry K."/>
            <person name="Chovatia M."/>
            <person name="Clum A."/>
            <person name="Daum C."/>
            <person name="Haridas S."/>
            <person name="He G."/>
            <person name="LaButti K."/>
            <person name="Lipzen A."/>
            <person name="Mondo S."/>
            <person name="Riley R."/>
            <person name="Salamov A."/>
            <person name="Simmons B.A."/>
            <person name="Magnuson J.K."/>
            <person name="Henrissat B."/>
            <person name="Mortensen U.H."/>
            <person name="Larsen T.O."/>
            <person name="Devries R.P."/>
            <person name="Grigoriev I.V."/>
            <person name="Machida M."/>
            <person name="Baker S.E."/>
            <person name="Andersen M.R."/>
        </authorList>
    </citation>
    <scope>NUCLEOTIDE SEQUENCE [LARGE SCALE GENOMIC DNA]</scope>
    <source>
        <strain evidence="7">CBS 130017</strain>
    </source>
</reference>
<dbReference type="Gene3D" id="1.50.10.150">
    <property type="entry name" value="Voltage-dependent anion channel"/>
    <property type="match status" value="1"/>
</dbReference>
<feature type="transmembrane region" description="Helical" evidence="5">
    <location>
        <begin position="256"/>
        <end position="278"/>
    </location>
</feature>
<dbReference type="EMBL" id="ML741775">
    <property type="protein sequence ID" value="KAE8330184.1"/>
    <property type="molecule type" value="Genomic_DNA"/>
</dbReference>
<dbReference type="PANTHER" id="PTHR31162">
    <property type="entry name" value="MALIC ACID TRANSPORT PROTEIN-RELATED"/>
    <property type="match status" value="1"/>
</dbReference>
<keyword evidence="3 5" id="KW-1133">Transmembrane helix</keyword>
<feature type="transmembrane region" description="Helical" evidence="5">
    <location>
        <begin position="134"/>
        <end position="152"/>
    </location>
</feature>
<gene>
    <name evidence="6" type="ORF">BDV39DRAFT_213314</name>
</gene>
<proteinExistence type="predicted"/>
<organism evidence="6 7">
    <name type="scientific">Aspergillus sergii</name>
    <dbReference type="NCBI Taxonomy" id="1034303"/>
    <lineage>
        <taxon>Eukaryota</taxon>
        <taxon>Fungi</taxon>
        <taxon>Dikarya</taxon>
        <taxon>Ascomycota</taxon>
        <taxon>Pezizomycotina</taxon>
        <taxon>Eurotiomycetes</taxon>
        <taxon>Eurotiomycetidae</taxon>
        <taxon>Eurotiales</taxon>
        <taxon>Aspergillaceae</taxon>
        <taxon>Aspergillus</taxon>
        <taxon>Aspergillus subgen. Circumdati</taxon>
    </lineage>
</organism>
<feature type="transmembrane region" description="Helical" evidence="5">
    <location>
        <begin position="95"/>
        <end position="114"/>
    </location>
</feature>
<feature type="transmembrane region" description="Helical" evidence="5">
    <location>
        <begin position="164"/>
        <end position="182"/>
    </location>
</feature>
<feature type="transmembrane region" description="Helical" evidence="5">
    <location>
        <begin position="213"/>
        <end position="236"/>
    </location>
</feature>
<feature type="transmembrane region" description="Helical" evidence="5">
    <location>
        <begin position="315"/>
        <end position="340"/>
    </location>
</feature>
<evidence type="ECO:0000256" key="5">
    <source>
        <dbReference type="SAM" id="Phobius"/>
    </source>
</evidence>
<dbReference type="Pfam" id="PF03595">
    <property type="entry name" value="SLAC1"/>
    <property type="match status" value="1"/>
</dbReference>
<keyword evidence="7" id="KW-1185">Reference proteome</keyword>
<dbReference type="AlphaFoldDB" id="A0A5N6XAA8"/>
<dbReference type="InterPro" id="IPR038665">
    <property type="entry name" value="Voltage-dep_anion_channel_sf"/>
</dbReference>
<dbReference type="InterPro" id="IPR030185">
    <property type="entry name" value="Mae1"/>
</dbReference>
<evidence type="ECO:0000313" key="6">
    <source>
        <dbReference type="EMBL" id="KAE8330184.1"/>
    </source>
</evidence>
<feature type="transmembrane region" description="Helical" evidence="5">
    <location>
        <begin position="63"/>
        <end position="83"/>
    </location>
</feature>
<dbReference type="PANTHER" id="PTHR31162:SF1">
    <property type="entry name" value="TRANSPORTER_MALIC ACID TRANSPORT PROTEIN, PUTATIVE (AFU_ORTHOLOGUE AFUA_2G17660)-RELATED"/>
    <property type="match status" value="1"/>
</dbReference>
<dbReference type="GO" id="GO:0016020">
    <property type="term" value="C:membrane"/>
    <property type="evidence" value="ECO:0007669"/>
    <property type="project" value="UniProtKB-SubCell"/>
</dbReference>
<keyword evidence="2 5" id="KW-0812">Transmembrane</keyword>
<comment type="subcellular location">
    <subcellularLocation>
        <location evidence="1">Membrane</location>
        <topology evidence="1">Multi-pass membrane protein</topology>
    </subcellularLocation>
</comment>
<dbReference type="GO" id="GO:0015140">
    <property type="term" value="F:malate transmembrane transporter activity"/>
    <property type="evidence" value="ECO:0007669"/>
    <property type="project" value="InterPro"/>
</dbReference>
<name>A0A5N6XAA8_9EURO</name>
<accession>A0A5N6XAA8</accession>
<evidence type="ECO:0000256" key="3">
    <source>
        <dbReference type="ARBA" id="ARBA00022989"/>
    </source>
</evidence>
<dbReference type="Proteomes" id="UP000325945">
    <property type="component" value="Unassembled WGS sequence"/>
</dbReference>
<dbReference type="InterPro" id="IPR004695">
    <property type="entry name" value="SLAC1/Mae1/Ssu1/TehA"/>
</dbReference>
<evidence type="ECO:0000313" key="7">
    <source>
        <dbReference type="Proteomes" id="UP000325945"/>
    </source>
</evidence>
<protein>
    <submittedName>
        <fullName evidence="6">Voltage-dependent anion channel-domain-containing protein</fullName>
    </submittedName>
</protein>
<feature type="transmembrane region" description="Helical" evidence="5">
    <location>
        <begin position="360"/>
        <end position="386"/>
    </location>
</feature>
<evidence type="ECO:0000256" key="1">
    <source>
        <dbReference type="ARBA" id="ARBA00004141"/>
    </source>
</evidence>
<evidence type="ECO:0000256" key="4">
    <source>
        <dbReference type="ARBA" id="ARBA00023136"/>
    </source>
</evidence>
<evidence type="ECO:0000256" key="2">
    <source>
        <dbReference type="ARBA" id="ARBA00022692"/>
    </source>
</evidence>
<sequence>MQTHRSLFCLGKGRHHQPYSFPIKEEFSLLLLSTCAKTRARMNPKYQRKGKISLRERLCQVTWGWYSMSMATGGIAVLLYNTPHQFTGLETIGKIVYIFNLVLFLSISLCLSFRFLTNSSALKESFQHSNETHFVGTCLLAFATIIIGAESYGTSACGPWLQVALRIVFWIYVAISIIEAIFHNWYLYHHSMATMLSGTIASVLASKQPQKHALPIIIGGTTLQGFGFLMSLFIYGEYFYRLNKSGLPKPSERPEMFIAVGPWSFTALALIGMANAAVEKFPARYIISYADSSSSETVTVTTGDIALVIAALAGIFLWAIAFFCLCIAIASVLALCKLFGGGGAPGMSLPYWSMVFPNTGFVIATIRIGQVAIWLIASVATIWAVWTRRMLWLEDALQEEGEKESSHYYGVRMGHDDSEVAKSALSVVEEMR</sequence>
<keyword evidence="4 5" id="KW-0472">Membrane</keyword>